<evidence type="ECO:0000313" key="5">
    <source>
        <dbReference type="Proteomes" id="UP000568888"/>
    </source>
</evidence>
<dbReference type="Gene3D" id="3.30.70.2860">
    <property type="match status" value="1"/>
</dbReference>
<keyword evidence="6" id="KW-1185">Reference proteome</keyword>
<dbReference type="InterPro" id="IPR008135">
    <property type="entry name" value="Competence-induced_CinA"/>
</dbReference>
<dbReference type="InterPro" id="IPR036653">
    <property type="entry name" value="CinA-like_C"/>
</dbReference>
<evidence type="ECO:0000259" key="2">
    <source>
        <dbReference type="SMART" id="SM00852"/>
    </source>
</evidence>
<reference evidence="4" key="3">
    <citation type="submission" date="2022-04" db="EMBL/GenBank/DDBJ databases">
        <authorList>
            <person name="Liu G."/>
        </authorList>
    </citation>
    <scope>NUCLEOTIDE SEQUENCE</scope>
    <source>
        <strain evidence="4">RG22</strain>
    </source>
</reference>
<dbReference type="Proteomes" id="UP000568888">
    <property type="component" value="Unassembled WGS sequence"/>
</dbReference>
<dbReference type="SUPFAM" id="SSF53218">
    <property type="entry name" value="Molybdenum cofactor biosynthesis proteins"/>
    <property type="match status" value="1"/>
</dbReference>
<dbReference type="InterPro" id="IPR041424">
    <property type="entry name" value="CinA_KH"/>
</dbReference>
<evidence type="ECO:0000256" key="1">
    <source>
        <dbReference type="HAMAP-Rule" id="MF_00226"/>
    </source>
</evidence>
<dbReference type="Gene3D" id="3.40.980.10">
    <property type="entry name" value="MoaB/Mog-like domain"/>
    <property type="match status" value="1"/>
</dbReference>
<organism evidence="3 5">
    <name type="scientific">Geomonas paludis</name>
    <dbReference type="NCBI Taxonomy" id="2740185"/>
    <lineage>
        <taxon>Bacteria</taxon>
        <taxon>Pseudomonadati</taxon>
        <taxon>Thermodesulfobacteriota</taxon>
        <taxon>Desulfuromonadia</taxon>
        <taxon>Geobacterales</taxon>
        <taxon>Geobacteraceae</taxon>
        <taxon>Geomonas</taxon>
    </lineage>
</organism>
<dbReference type="SMART" id="SM00852">
    <property type="entry name" value="MoCF_biosynth"/>
    <property type="match status" value="1"/>
</dbReference>
<evidence type="ECO:0000313" key="6">
    <source>
        <dbReference type="Proteomes" id="UP000831485"/>
    </source>
</evidence>
<dbReference type="InterPro" id="IPR001453">
    <property type="entry name" value="MoaB/Mog_dom"/>
</dbReference>
<dbReference type="NCBIfam" id="TIGR00200">
    <property type="entry name" value="cinA_nterm"/>
    <property type="match status" value="1"/>
</dbReference>
<dbReference type="InterPro" id="IPR050101">
    <property type="entry name" value="CinA"/>
</dbReference>
<dbReference type="SUPFAM" id="SSF142433">
    <property type="entry name" value="CinA-like"/>
    <property type="match status" value="1"/>
</dbReference>
<feature type="domain" description="MoaB/Mog" evidence="2">
    <location>
        <begin position="4"/>
        <end position="171"/>
    </location>
</feature>
<evidence type="ECO:0000313" key="3">
    <source>
        <dbReference type="EMBL" id="GFO65839.1"/>
    </source>
</evidence>
<dbReference type="EMBL" id="BLXY01000013">
    <property type="protein sequence ID" value="GFO65839.1"/>
    <property type="molecule type" value="Genomic_DNA"/>
</dbReference>
<dbReference type="Proteomes" id="UP000831485">
    <property type="component" value="Chromosome"/>
</dbReference>
<name>A0A6V8N3G6_9BACT</name>
<protein>
    <recommendedName>
        <fullName evidence="1">CinA-like protein</fullName>
    </recommendedName>
</protein>
<reference evidence="5" key="1">
    <citation type="submission" date="2020-06" db="EMBL/GenBank/DDBJ databases">
        <title>Draft genomic sequecing of Geomonas sp. Red736.</title>
        <authorList>
            <person name="Itoh H."/>
            <person name="Xu Z.X."/>
            <person name="Ushijima N."/>
            <person name="Masuda Y."/>
            <person name="Shiratori Y."/>
            <person name="Senoo K."/>
        </authorList>
    </citation>
    <scope>NUCLEOTIDE SEQUENCE [LARGE SCALE GENOMIC DNA]</scope>
    <source>
        <strain evidence="5">Red736</strain>
    </source>
</reference>
<comment type="similarity">
    <text evidence="1">Belongs to the CinA family.</text>
</comment>
<dbReference type="AlphaFoldDB" id="A0A6V8N3G6"/>
<dbReference type="PIRSF" id="PIRSF006728">
    <property type="entry name" value="CinA"/>
    <property type="match status" value="1"/>
</dbReference>
<evidence type="ECO:0000313" key="4">
    <source>
        <dbReference type="EMBL" id="UPU36584.1"/>
    </source>
</evidence>
<dbReference type="PANTHER" id="PTHR13939:SF0">
    <property type="entry name" value="NMN AMIDOHYDROLASE-LIKE PROTEIN YFAY"/>
    <property type="match status" value="1"/>
</dbReference>
<proteinExistence type="inferred from homology"/>
<dbReference type="NCBIfam" id="TIGR00199">
    <property type="entry name" value="PncC_domain"/>
    <property type="match status" value="1"/>
</dbReference>
<dbReference type="NCBIfam" id="TIGR00177">
    <property type="entry name" value="molyb_syn"/>
    <property type="match status" value="1"/>
</dbReference>
<reference evidence="3" key="2">
    <citation type="journal article" date="2021" name="Int. J. Syst. Evol. Microbiol.">
        <title>Geomonas silvestris sp. nov., Geomonas paludis sp. nov. and Geomonas limicola sp. nov., isolated from terrestrial environments, and emended description of the genus Geomonas.</title>
        <authorList>
            <person name="Itoh H."/>
            <person name="Xu Z."/>
            <person name="Masuda Y."/>
            <person name="Ushijima N."/>
            <person name="Hayakawa C."/>
            <person name="Shiratori Y."/>
            <person name="Senoo K."/>
        </authorList>
    </citation>
    <scope>NUCLEOTIDE SEQUENCE</scope>
    <source>
        <strain evidence="3">Red736</strain>
    </source>
</reference>
<dbReference type="Pfam" id="PF00994">
    <property type="entry name" value="MoCF_biosynth"/>
    <property type="match status" value="1"/>
</dbReference>
<dbReference type="InterPro" id="IPR008136">
    <property type="entry name" value="CinA_C"/>
</dbReference>
<dbReference type="RefSeq" id="WP_183350282.1">
    <property type="nucleotide sequence ID" value="NZ_BLXY01000013.1"/>
</dbReference>
<gene>
    <name evidence="3" type="ORF">GMPD_37580</name>
    <name evidence="4" type="ORF">M1B72_02450</name>
</gene>
<dbReference type="HAMAP" id="MF_00226_B">
    <property type="entry name" value="CinA_B"/>
    <property type="match status" value="1"/>
</dbReference>
<dbReference type="Pfam" id="PF02464">
    <property type="entry name" value="CinA"/>
    <property type="match status" value="1"/>
</dbReference>
<dbReference type="Pfam" id="PF18146">
    <property type="entry name" value="CinA_KH"/>
    <property type="match status" value="1"/>
</dbReference>
<dbReference type="EMBL" id="CP096574">
    <property type="protein sequence ID" value="UPU36584.1"/>
    <property type="molecule type" value="Genomic_DNA"/>
</dbReference>
<accession>A0A6V8N3G6</accession>
<dbReference type="Gene3D" id="3.90.950.20">
    <property type="entry name" value="CinA-like"/>
    <property type="match status" value="1"/>
</dbReference>
<sequence length="414" mass="44228">MRVAILSIGDELLTGEVTDTNASHIAGRIYDCGARVFRHLTVPDDEEAIAQALTELGAASDAVIVTGGLGPTPDDYTAQAAARAAGVELELSQTALDHLAEFEKRIAKPLHPANRRQALFPRGSRLIPNPLGTACGFVIALGQAELFFLPGVPYEMERMLADTVLPELSKRLPAPWRRITLKVFGIPEAAIAERLKGAFPADAPVQLAYCVKYPEIHVILRAAAKNGKFLEQAAAEVRTRLAPYLFAEDDDSMDDVLARLFRESGLTLALAESCTGGMIAARITDMAGSSAYFLEGNVTYSNAAKSRMIAVPPELIERHGAVSAEVARAMAEGARKACASDLALSVTGIAGPDGGTPEKPVGTVYVALADAGSCRVERCNFQGDRARVRSITCFTALNWLREYLLTRHGAAVPD</sequence>
<dbReference type="InterPro" id="IPR036425">
    <property type="entry name" value="MoaB/Mog-like_dom_sf"/>
</dbReference>
<dbReference type="NCBIfam" id="NF001813">
    <property type="entry name" value="PRK00549.1"/>
    <property type="match status" value="1"/>
</dbReference>
<dbReference type="PANTHER" id="PTHR13939">
    <property type="entry name" value="NICOTINAMIDE-NUCLEOTIDE AMIDOHYDROLASE PNCC"/>
    <property type="match status" value="1"/>
</dbReference>
<dbReference type="CDD" id="cd00885">
    <property type="entry name" value="cinA"/>
    <property type="match status" value="1"/>
</dbReference>